<comment type="caution">
    <text evidence="1">The sequence shown here is derived from an EMBL/GenBank/DDBJ whole genome shotgun (WGS) entry which is preliminary data.</text>
</comment>
<dbReference type="EMBL" id="JABUBU010000005">
    <property type="protein sequence ID" value="MBY6366931.1"/>
    <property type="molecule type" value="Genomic_DNA"/>
</dbReference>
<evidence type="ECO:0000313" key="1">
    <source>
        <dbReference type="EMBL" id="MBY6366931.1"/>
    </source>
</evidence>
<keyword evidence="2" id="KW-1185">Reference proteome</keyword>
<proteinExistence type="predicted"/>
<reference evidence="1 2" key="1">
    <citation type="submission" date="2020-06" db="EMBL/GenBank/DDBJ databases">
        <title>Taxonomy, biology and ecology of Rhodococcus bacteria occurring in California pistachio and other woody hosts as revealed by genome sequence analyses.</title>
        <authorList>
            <person name="Gai Y."/>
            <person name="Riely B."/>
        </authorList>
    </citation>
    <scope>NUCLEOTIDE SEQUENCE [LARGE SCALE GENOMIC DNA]</scope>
    <source>
        <strain evidence="1 2">BP-281</strain>
    </source>
</reference>
<evidence type="ECO:0000313" key="2">
    <source>
        <dbReference type="Proteomes" id="UP000825228"/>
    </source>
</evidence>
<dbReference type="RefSeq" id="WP_222684247.1">
    <property type="nucleotide sequence ID" value="NZ_JABUBT010000011.1"/>
</dbReference>
<sequence>MAKDWGPDVSRARAALVVAALRKSLLTYGELGAAIGVRGVDLRNQARHILDHLSEQNRSEDEPSLAALVVNGQTGRPGSGWTDGVGVEWHTEVRRVFDHDWTAPPRI</sequence>
<protein>
    <submittedName>
        <fullName evidence="1">Uncharacterized protein</fullName>
    </submittedName>
</protein>
<organism evidence="1 2">
    <name type="scientific">Rhodococcoides corynebacterioides</name>
    <dbReference type="NCBI Taxonomy" id="53972"/>
    <lineage>
        <taxon>Bacteria</taxon>
        <taxon>Bacillati</taxon>
        <taxon>Actinomycetota</taxon>
        <taxon>Actinomycetes</taxon>
        <taxon>Mycobacteriales</taxon>
        <taxon>Nocardiaceae</taxon>
        <taxon>Rhodococcoides</taxon>
    </lineage>
</organism>
<accession>A0ABS7P3D8</accession>
<dbReference type="Proteomes" id="UP000825228">
    <property type="component" value="Unassembled WGS sequence"/>
</dbReference>
<gene>
    <name evidence="1" type="ORF">HQ603_09205</name>
</gene>
<name>A0ABS7P3D8_9NOCA</name>